<evidence type="ECO:0000313" key="1">
    <source>
        <dbReference type="EMBL" id="SDD45578.1"/>
    </source>
</evidence>
<reference evidence="1 2" key="1">
    <citation type="submission" date="2016-10" db="EMBL/GenBank/DDBJ databases">
        <authorList>
            <person name="de Groot N.N."/>
        </authorList>
    </citation>
    <scope>NUCLEOTIDE SEQUENCE [LARGE SCALE GENOMIC DNA]</scope>
    <source>
        <strain evidence="1 2">DSM 16957</strain>
    </source>
</reference>
<dbReference type="STRING" id="265719.SAMN04488509_102523"/>
<dbReference type="RefSeq" id="WP_091240621.1">
    <property type="nucleotide sequence ID" value="NZ_FNAG01000002.1"/>
</dbReference>
<dbReference type="AlphaFoldDB" id="A0A1G6UW66"/>
<accession>A0A1G6UW66</accession>
<protein>
    <recommendedName>
        <fullName evidence="3">DUF3025 domain-containing protein</fullName>
    </recommendedName>
</protein>
<dbReference type="EMBL" id="FNAG01000002">
    <property type="protein sequence ID" value="SDD45578.1"/>
    <property type="molecule type" value="Genomic_DNA"/>
</dbReference>
<name>A0A1G6UW66_9GAMM</name>
<dbReference type="OrthoDB" id="5292474at2"/>
<dbReference type="Pfam" id="PF11227">
    <property type="entry name" value="DUF3025"/>
    <property type="match status" value="1"/>
</dbReference>
<evidence type="ECO:0000313" key="2">
    <source>
        <dbReference type="Proteomes" id="UP000199603"/>
    </source>
</evidence>
<sequence>MAKRRFEAPAREAVDRSVFEHPAFAPYRFELDLLTVEHWPDMGTLNARACGLKHASTMRGLRFVEQTPELLAEGLHYETRIYERGEIPTRADNWHDLLNALVWMRFPQLKSALNARQAADVALVGASERTRGQCALTHFDEAGVLVRVSDAHTLTLWDAHDWGALGARVQLDPEALEAHVFGHALLEHALYPQPLLVGKAIAVLAPPEVSTSTLVRSVAEGIASGELLTDPQELRPLPTALLPGWHPRSGEAEFLREGECFRPLREGRVYPPALELDPAA</sequence>
<gene>
    <name evidence="1" type="ORF">SAMN04488509_102523</name>
</gene>
<dbReference type="InterPro" id="IPR021390">
    <property type="entry name" value="DUF3025"/>
</dbReference>
<evidence type="ECO:0008006" key="3">
    <source>
        <dbReference type="Google" id="ProtNLM"/>
    </source>
</evidence>
<dbReference type="Proteomes" id="UP000199603">
    <property type="component" value="Unassembled WGS sequence"/>
</dbReference>
<proteinExistence type="predicted"/>
<organism evidence="1 2">
    <name type="scientific">Aquimonas voraii</name>
    <dbReference type="NCBI Taxonomy" id="265719"/>
    <lineage>
        <taxon>Bacteria</taxon>
        <taxon>Pseudomonadati</taxon>
        <taxon>Pseudomonadota</taxon>
        <taxon>Gammaproteobacteria</taxon>
        <taxon>Lysobacterales</taxon>
        <taxon>Lysobacteraceae</taxon>
        <taxon>Aquimonas</taxon>
    </lineage>
</organism>
<keyword evidence="2" id="KW-1185">Reference proteome</keyword>